<name>A0A0H2RRU7_9AGAM</name>
<reference evidence="1 2" key="1">
    <citation type="submission" date="2015-04" db="EMBL/GenBank/DDBJ databases">
        <title>Complete genome sequence of Schizopora paradoxa KUC8140, a cosmopolitan wood degrader in East Asia.</title>
        <authorList>
            <consortium name="DOE Joint Genome Institute"/>
            <person name="Min B."/>
            <person name="Park H."/>
            <person name="Jang Y."/>
            <person name="Kim J.-J."/>
            <person name="Kim K.H."/>
            <person name="Pangilinan J."/>
            <person name="Lipzen A."/>
            <person name="Riley R."/>
            <person name="Grigoriev I.V."/>
            <person name="Spatafora J.W."/>
            <person name="Choi I.-G."/>
        </authorList>
    </citation>
    <scope>NUCLEOTIDE SEQUENCE [LARGE SCALE GENOMIC DNA]</scope>
    <source>
        <strain evidence="1 2">KUC8140</strain>
    </source>
</reference>
<dbReference type="AlphaFoldDB" id="A0A0H2RRU7"/>
<proteinExistence type="predicted"/>
<dbReference type="Proteomes" id="UP000053477">
    <property type="component" value="Unassembled WGS sequence"/>
</dbReference>
<dbReference type="InParanoid" id="A0A0H2RRU7"/>
<dbReference type="EMBL" id="KQ085945">
    <property type="protein sequence ID" value="KLO14327.1"/>
    <property type="molecule type" value="Genomic_DNA"/>
</dbReference>
<sequence>MLPISSHNASFTSPEDRSLQTYESITTISTDATAPNLPGAGRTVGLALDSLGARLEVYINRQATVYLDVGPEVVAGEIRRLRYTQEASPTAQLSRAEARRLKRLCERLVRYARRSRTTSVRERALNEVETFAAGDPALYNILEAQIYARKLRRTDEVTQKTFSQLISSFDKSSFKTRSSDTSTIWSGRWIRRHFATTSEETTATESREASASVIDVKGILSGSTSSKASGRKFAFKAKMFW</sequence>
<organism evidence="1 2">
    <name type="scientific">Schizopora paradoxa</name>
    <dbReference type="NCBI Taxonomy" id="27342"/>
    <lineage>
        <taxon>Eukaryota</taxon>
        <taxon>Fungi</taxon>
        <taxon>Dikarya</taxon>
        <taxon>Basidiomycota</taxon>
        <taxon>Agaricomycotina</taxon>
        <taxon>Agaricomycetes</taxon>
        <taxon>Hymenochaetales</taxon>
        <taxon>Schizoporaceae</taxon>
        <taxon>Schizopora</taxon>
    </lineage>
</organism>
<gene>
    <name evidence="1" type="ORF">SCHPADRAFT_927936</name>
</gene>
<protein>
    <submittedName>
        <fullName evidence="1">Uncharacterized protein</fullName>
    </submittedName>
</protein>
<evidence type="ECO:0000313" key="2">
    <source>
        <dbReference type="Proteomes" id="UP000053477"/>
    </source>
</evidence>
<keyword evidence="2" id="KW-1185">Reference proteome</keyword>
<evidence type="ECO:0000313" key="1">
    <source>
        <dbReference type="EMBL" id="KLO14327.1"/>
    </source>
</evidence>
<accession>A0A0H2RRU7</accession>